<name>A0A136ITJ6_9PEZI</name>
<accession>A0A136ITJ6</accession>
<dbReference type="AlphaFoldDB" id="A0A136ITJ6"/>
<protein>
    <submittedName>
        <fullName evidence="1">Uncharacterized protein</fullName>
    </submittedName>
</protein>
<dbReference type="InParanoid" id="A0A136ITJ6"/>
<dbReference type="EMBL" id="KQ964259">
    <property type="protein sequence ID" value="KXJ88139.1"/>
    <property type="molecule type" value="Genomic_DNA"/>
</dbReference>
<reference evidence="2" key="1">
    <citation type="submission" date="2016-02" db="EMBL/GenBank/DDBJ databases">
        <title>Draft genome sequence of Microdochium bolleyi, a fungal endophyte of beachgrass.</title>
        <authorList>
            <consortium name="DOE Joint Genome Institute"/>
            <person name="David A.S."/>
            <person name="May G."/>
            <person name="Haridas S."/>
            <person name="Lim J."/>
            <person name="Wang M."/>
            <person name="Labutti K."/>
            <person name="Lipzen A."/>
            <person name="Barry K."/>
            <person name="Grigoriev I.V."/>
        </authorList>
    </citation>
    <scope>NUCLEOTIDE SEQUENCE [LARGE SCALE GENOMIC DNA]</scope>
    <source>
        <strain evidence="2">J235TASD1</strain>
    </source>
</reference>
<dbReference type="OrthoDB" id="4847360at2759"/>
<gene>
    <name evidence="1" type="ORF">Micbo1qcDRAFT_207408</name>
</gene>
<organism evidence="1 2">
    <name type="scientific">Microdochium bolleyi</name>
    <dbReference type="NCBI Taxonomy" id="196109"/>
    <lineage>
        <taxon>Eukaryota</taxon>
        <taxon>Fungi</taxon>
        <taxon>Dikarya</taxon>
        <taxon>Ascomycota</taxon>
        <taxon>Pezizomycotina</taxon>
        <taxon>Sordariomycetes</taxon>
        <taxon>Xylariomycetidae</taxon>
        <taxon>Xylariales</taxon>
        <taxon>Microdochiaceae</taxon>
        <taxon>Microdochium</taxon>
    </lineage>
</organism>
<dbReference type="Proteomes" id="UP000070501">
    <property type="component" value="Unassembled WGS sequence"/>
</dbReference>
<keyword evidence="2" id="KW-1185">Reference proteome</keyword>
<evidence type="ECO:0000313" key="2">
    <source>
        <dbReference type="Proteomes" id="UP000070501"/>
    </source>
</evidence>
<proteinExistence type="predicted"/>
<sequence length="81" mass="8979">MKDKGAVEHAKKQAKTIDDLLIGQKKFEDQYKTMRKQLITFQAAANVINAPAIGKPKFNAPAKFDGSPGKLRGFLTQLKAY</sequence>
<evidence type="ECO:0000313" key="1">
    <source>
        <dbReference type="EMBL" id="KXJ88139.1"/>
    </source>
</evidence>